<dbReference type="SUPFAM" id="SSF54427">
    <property type="entry name" value="NTF2-like"/>
    <property type="match status" value="1"/>
</dbReference>
<organism evidence="2 3">
    <name type="scientific">SAR324 cluster bacterium</name>
    <dbReference type="NCBI Taxonomy" id="2024889"/>
    <lineage>
        <taxon>Bacteria</taxon>
        <taxon>Deltaproteobacteria</taxon>
        <taxon>SAR324 cluster</taxon>
    </lineage>
</organism>
<dbReference type="Pfam" id="PF12680">
    <property type="entry name" value="SnoaL_2"/>
    <property type="match status" value="1"/>
</dbReference>
<comment type="caution">
    <text evidence="2">The sequence shown here is derived from an EMBL/GenBank/DDBJ whole genome shotgun (WGS) entry which is preliminary data.</text>
</comment>
<dbReference type="InterPro" id="IPR037401">
    <property type="entry name" value="SnoaL-like"/>
</dbReference>
<proteinExistence type="predicted"/>
<evidence type="ECO:0000313" key="2">
    <source>
        <dbReference type="EMBL" id="MAH63949.1"/>
    </source>
</evidence>
<feature type="domain" description="SnoaL-like" evidence="1">
    <location>
        <begin position="7"/>
        <end position="109"/>
    </location>
</feature>
<evidence type="ECO:0000313" key="3">
    <source>
        <dbReference type="Proteomes" id="UP000226525"/>
    </source>
</evidence>
<accession>A0A2D6YLA3</accession>
<dbReference type="AlphaFoldDB" id="A0A2D6YLA3"/>
<dbReference type="EMBL" id="NZEX01000125">
    <property type="protein sequence ID" value="MAH63949.1"/>
    <property type="molecule type" value="Genomic_DNA"/>
</dbReference>
<dbReference type="PANTHER" id="PTHR41252:SF1">
    <property type="entry name" value="BLR2505 PROTEIN"/>
    <property type="match status" value="1"/>
</dbReference>
<evidence type="ECO:0000259" key="1">
    <source>
        <dbReference type="Pfam" id="PF12680"/>
    </source>
</evidence>
<protein>
    <recommendedName>
        <fullName evidence="1">SnoaL-like domain-containing protein</fullName>
    </recommendedName>
</protein>
<dbReference type="InterPro" id="IPR032710">
    <property type="entry name" value="NTF2-like_dom_sf"/>
</dbReference>
<sequence length="126" mass="14025">MTPKEVVQKNYECFSTGDMATFRTLYAENAVVKVNGIHKLSGIYHGPDNWMSALSHMPKLFDEFKIDVVNIISEGNQVFAMLQATAAGSGKMEADFGHFYKIENGKIAEFHIFDDSQKMAATMHAA</sequence>
<reference evidence="3" key="1">
    <citation type="submission" date="2017-09" db="EMBL/GenBank/DDBJ databases">
        <title>The Reconstruction of 2,631 Draft Metagenome-Assembled Genomes from the Global Oceans.</title>
        <authorList>
            <person name="Tully B.J."/>
            <person name="Graham E.D."/>
            <person name="Heidelberg J.F."/>
        </authorList>
    </citation>
    <scope>NUCLEOTIDE SEQUENCE [LARGE SCALE GENOMIC DNA]</scope>
</reference>
<dbReference type="PANTHER" id="PTHR41252">
    <property type="entry name" value="BLR2505 PROTEIN"/>
    <property type="match status" value="1"/>
</dbReference>
<name>A0A2D6YLA3_9DELT</name>
<dbReference type="Gene3D" id="3.10.450.50">
    <property type="match status" value="1"/>
</dbReference>
<dbReference type="Proteomes" id="UP000226525">
    <property type="component" value="Unassembled WGS sequence"/>
</dbReference>
<gene>
    <name evidence="2" type="ORF">CMN54_10990</name>
</gene>